<gene>
    <name evidence="2" type="ORF">HINF_LOCUS34432</name>
    <name evidence="3" type="ORF">HINF_LOCUS34433</name>
    <name evidence="5" type="ORF">HINF_LOCUS44191</name>
    <name evidence="6" type="ORF">HINF_LOCUS44192</name>
    <name evidence="4" type="ORF">HINF_LOCUS50652</name>
    <name evidence="7" type="ORF">HINF_LOCUS68143</name>
</gene>
<keyword evidence="1" id="KW-0472">Membrane</keyword>
<evidence type="ECO:0000313" key="5">
    <source>
        <dbReference type="EMBL" id="CAL6051062.1"/>
    </source>
</evidence>
<keyword evidence="1" id="KW-1133">Transmembrane helix</keyword>
<reference evidence="4" key="1">
    <citation type="submission" date="2023-06" db="EMBL/GenBank/DDBJ databases">
        <authorList>
            <person name="Kurt Z."/>
        </authorList>
    </citation>
    <scope>NUCLEOTIDE SEQUENCE</scope>
</reference>
<dbReference type="EMBL" id="CATOUU010000764">
    <property type="protein sequence ID" value="CAI9946788.1"/>
    <property type="molecule type" value="Genomic_DNA"/>
</dbReference>
<feature type="transmembrane region" description="Helical" evidence="1">
    <location>
        <begin position="99"/>
        <end position="119"/>
    </location>
</feature>
<proteinExistence type="predicted"/>
<organism evidence="4">
    <name type="scientific">Hexamita inflata</name>
    <dbReference type="NCBI Taxonomy" id="28002"/>
    <lineage>
        <taxon>Eukaryota</taxon>
        <taxon>Metamonada</taxon>
        <taxon>Diplomonadida</taxon>
        <taxon>Hexamitidae</taxon>
        <taxon>Hexamitinae</taxon>
        <taxon>Hexamita</taxon>
    </lineage>
</organism>
<keyword evidence="8" id="KW-1185">Reference proteome</keyword>
<sequence>MQIVHFRYRNHKSQIGLGKVNVIQIQREFELQNVSVARILNRKIYMLLLRLNHWKSHSKLVDRKARLNEPVYQVRNMFAIMFSDGLNQLYPLVYRKFKLVILFPIIVAMILVRVGALQANIRGGSGYSIPEIIEFRYHVHYLTAANPNIECVYIYYQEYYSIQHTVHQCINMQQMQNEAQFLGRSGAKRLISS</sequence>
<dbReference type="EMBL" id="CATOUU010000764">
    <property type="protein sequence ID" value="CAI9946787.1"/>
    <property type="molecule type" value="Genomic_DNA"/>
</dbReference>
<evidence type="ECO:0000313" key="6">
    <source>
        <dbReference type="EMBL" id="CAL6051064.1"/>
    </source>
</evidence>
<dbReference type="EMBL" id="CAXDID020000186">
    <property type="protein sequence ID" value="CAL6051062.1"/>
    <property type="molecule type" value="Genomic_DNA"/>
</dbReference>
<dbReference type="Proteomes" id="UP001642409">
    <property type="component" value="Unassembled WGS sequence"/>
</dbReference>
<keyword evidence="1" id="KW-0812">Transmembrane</keyword>
<evidence type="ECO:0000313" key="2">
    <source>
        <dbReference type="EMBL" id="CAI9946787.1"/>
    </source>
</evidence>
<evidence type="ECO:0000313" key="4">
    <source>
        <dbReference type="EMBL" id="CAI9963007.1"/>
    </source>
</evidence>
<accession>A0AA86QTU3</accession>
<evidence type="ECO:0000313" key="7">
    <source>
        <dbReference type="EMBL" id="CAL6095838.1"/>
    </source>
</evidence>
<reference evidence="5 8" key="2">
    <citation type="submission" date="2024-07" db="EMBL/GenBank/DDBJ databases">
        <authorList>
            <person name="Akdeniz Z."/>
        </authorList>
    </citation>
    <scope>NUCLEOTIDE SEQUENCE [LARGE SCALE GENOMIC DNA]</scope>
</reference>
<dbReference type="AlphaFoldDB" id="A0AA86QTU3"/>
<evidence type="ECO:0000313" key="8">
    <source>
        <dbReference type="Proteomes" id="UP001642409"/>
    </source>
</evidence>
<dbReference type="EMBL" id="CATOUU010000963">
    <property type="protein sequence ID" value="CAI9963007.1"/>
    <property type="molecule type" value="Genomic_DNA"/>
</dbReference>
<protein>
    <submittedName>
        <fullName evidence="5">Hypothetical_protein</fullName>
    </submittedName>
</protein>
<comment type="caution">
    <text evidence="4">The sequence shown here is derived from an EMBL/GenBank/DDBJ whole genome shotgun (WGS) entry which is preliminary data.</text>
</comment>
<name>A0AA86QTU3_9EUKA</name>
<dbReference type="EMBL" id="CAXDID020000186">
    <property type="protein sequence ID" value="CAL6051064.1"/>
    <property type="molecule type" value="Genomic_DNA"/>
</dbReference>
<dbReference type="EMBL" id="CAXDID020000479">
    <property type="protein sequence ID" value="CAL6095838.1"/>
    <property type="molecule type" value="Genomic_DNA"/>
</dbReference>
<evidence type="ECO:0000256" key="1">
    <source>
        <dbReference type="SAM" id="Phobius"/>
    </source>
</evidence>
<evidence type="ECO:0000313" key="3">
    <source>
        <dbReference type="EMBL" id="CAI9946788.1"/>
    </source>
</evidence>